<reference evidence="11" key="1">
    <citation type="journal article" date="2021" name="Nat. Commun.">
        <title>Genetic determinants of endophytism in the Arabidopsis root mycobiome.</title>
        <authorList>
            <person name="Mesny F."/>
            <person name="Miyauchi S."/>
            <person name="Thiergart T."/>
            <person name="Pickel B."/>
            <person name="Atanasova L."/>
            <person name="Karlsson M."/>
            <person name="Huettel B."/>
            <person name="Barry K.W."/>
            <person name="Haridas S."/>
            <person name="Chen C."/>
            <person name="Bauer D."/>
            <person name="Andreopoulos W."/>
            <person name="Pangilinan J."/>
            <person name="LaButti K."/>
            <person name="Riley R."/>
            <person name="Lipzen A."/>
            <person name="Clum A."/>
            <person name="Drula E."/>
            <person name="Henrissat B."/>
            <person name="Kohler A."/>
            <person name="Grigoriev I.V."/>
            <person name="Martin F.M."/>
            <person name="Hacquard S."/>
        </authorList>
    </citation>
    <scope>NUCLEOTIDE SEQUENCE</scope>
    <source>
        <strain evidence="11">MPI-CAGE-AT-0016</strain>
    </source>
</reference>
<gene>
    <name evidence="11" type="ORF">B0T11DRAFT_289377</name>
</gene>
<comment type="subcellular location">
    <subcellularLocation>
        <location evidence="1">Endoplasmic reticulum membrane</location>
        <topology evidence="1">Multi-pass membrane protein</topology>
    </subcellularLocation>
</comment>
<dbReference type="Pfam" id="PF06645">
    <property type="entry name" value="SPC12"/>
    <property type="match status" value="1"/>
</dbReference>
<keyword evidence="6 10" id="KW-1133">Transmembrane helix</keyword>
<evidence type="ECO:0000256" key="3">
    <source>
        <dbReference type="ARBA" id="ARBA00017059"/>
    </source>
</evidence>
<organism evidence="11 12">
    <name type="scientific">Plectosphaerella cucumerina</name>
    <dbReference type="NCBI Taxonomy" id="40658"/>
    <lineage>
        <taxon>Eukaryota</taxon>
        <taxon>Fungi</taxon>
        <taxon>Dikarya</taxon>
        <taxon>Ascomycota</taxon>
        <taxon>Pezizomycotina</taxon>
        <taxon>Sordariomycetes</taxon>
        <taxon>Hypocreomycetidae</taxon>
        <taxon>Glomerellales</taxon>
        <taxon>Plectosphaerellaceae</taxon>
        <taxon>Plectosphaerella</taxon>
    </lineage>
</organism>
<keyword evidence="12" id="KW-1185">Reference proteome</keyword>
<keyword evidence="7 10" id="KW-0472">Membrane</keyword>
<feature type="region of interest" description="Disordered" evidence="9">
    <location>
        <begin position="40"/>
        <end position="63"/>
    </location>
</feature>
<feature type="transmembrane region" description="Helical" evidence="10">
    <location>
        <begin position="137"/>
        <end position="159"/>
    </location>
</feature>
<name>A0A8K0TBQ3_9PEZI</name>
<dbReference type="InterPro" id="IPR009542">
    <property type="entry name" value="Spc1/SPCS1"/>
</dbReference>
<feature type="transmembrane region" description="Helical" evidence="10">
    <location>
        <begin position="111"/>
        <end position="131"/>
    </location>
</feature>
<evidence type="ECO:0000256" key="9">
    <source>
        <dbReference type="SAM" id="MobiDB-lite"/>
    </source>
</evidence>
<evidence type="ECO:0000256" key="4">
    <source>
        <dbReference type="ARBA" id="ARBA00022692"/>
    </source>
</evidence>
<evidence type="ECO:0000256" key="1">
    <source>
        <dbReference type="ARBA" id="ARBA00004477"/>
    </source>
</evidence>
<dbReference type="PANTHER" id="PTHR13202:SF0">
    <property type="entry name" value="SIGNAL PEPTIDASE COMPLEX SUBUNIT 1"/>
    <property type="match status" value="1"/>
</dbReference>
<evidence type="ECO:0000256" key="2">
    <source>
        <dbReference type="ARBA" id="ARBA00005245"/>
    </source>
</evidence>
<evidence type="ECO:0000313" key="11">
    <source>
        <dbReference type="EMBL" id="KAH7349527.1"/>
    </source>
</evidence>
<protein>
    <recommendedName>
        <fullName evidence="3">Signal peptidase complex subunit 1</fullName>
    </recommendedName>
</protein>
<proteinExistence type="inferred from homology"/>
<dbReference type="GO" id="GO:0045047">
    <property type="term" value="P:protein targeting to ER"/>
    <property type="evidence" value="ECO:0007669"/>
    <property type="project" value="TreeGrafter"/>
</dbReference>
<evidence type="ECO:0000256" key="7">
    <source>
        <dbReference type="ARBA" id="ARBA00023136"/>
    </source>
</evidence>
<dbReference type="Proteomes" id="UP000813385">
    <property type="component" value="Unassembled WGS sequence"/>
</dbReference>
<evidence type="ECO:0000256" key="8">
    <source>
        <dbReference type="ARBA" id="ARBA00045204"/>
    </source>
</evidence>
<dbReference type="AlphaFoldDB" id="A0A8K0TBQ3"/>
<evidence type="ECO:0000256" key="10">
    <source>
        <dbReference type="SAM" id="Phobius"/>
    </source>
</evidence>
<dbReference type="OrthoDB" id="263893at2759"/>
<evidence type="ECO:0000256" key="5">
    <source>
        <dbReference type="ARBA" id="ARBA00022824"/>
    </source>
</evidence>
<comment type="similarity">
    <text evidence="2">Belongs to the SPCS1 family.</text>
</comment>
<evidence type="ECO:0000313" key="12">
    <source>
        <dbReference type="Proteomes" id="UP000813385"/>
    </source>
</evidence>
<keyword evidence="4 10" id="KW-0812">Transmembrane</keyword>
<dbReference type="GO" id="GO:0006465">
    <property type="term" value="P:signal peptide processing"/>
    <property type="evidence" value="ECO:0007669"/>
    <property type="project" value="InterPro"/>
</dbReference>
<keyword evidence="5" id="KW-0256">Endoplasmic reticulum</keyword>
<dbReference type="GO" id="GO:0005787">
    <property type="term" value="C:signal peptidase complex"/>
    <property type="evidence" value="ECO:0007669"/>
    <property type="project" value="InterPro"/>
</dbReference>
<comment type="caution">
    <text evidence="11">The sequence shown here is derived from an EMBL/GenBank/DDBJ whole genome shotgun (WGS) entry which is preliminary data.</text>
</comment>
<sequence length="183" mass="19972">MTSVFVRGLVASPANRSVRSEAVSTSVRVNITQPCLESTNTQCDGQLPTGRRPSFRATPTSPPPIPCQAALPSSANHWSRSLPNMAEQALDKLRDVAEGQIDFEGQKLAELLATVLLTISGFLSFVVGFFLQDIKLAVYLGLAGTAVTFLVVVPPWPFFNRHPVKWLQRSDHTHTTITEKTGE</sequence>
<dbReference type="PANTHER" id="PTHR13202">
    <property type="entry name" value="MICROSOMAL SIGNAL PEPTIDASE 12 KDA SUBUNIT"/>
    <property type="match status" value="1"/>
</dbReference>
<evidence type="ECO:0000256" key="6">
    <source>
        <dbReference type="ARBA" id="ARBA00022989"/>
    </source>
</evidence>
<dbReference type="EMBL" id="JAGPXD010000006">
    <property type="protein sequence ID" value="KAH7349527.1"/>
    <property type="molecule type" value="Genomic_DNA"/>
</dbReference>
<comment type="function">
    <text evidence="8">Component of the signal peptidase complex (SPC) which catalyzes the cleavage of N-terminal signal sequences from nascent proteins as they are translocated into the lumen of the endoplasmic reticulum. Dispensable for SPC enzymatic activity.</text>
</comment>
<accession>A0A8K0TBQ3</accession>